<evidence type="ECO:0000313" key="3">
    <source>
        <dbReference type="Proteomes" id="UP000785679"/>
    </source>
</evidence>
<name>A0A8J8P3M4_HALGN</name>
<organism evidence="2 3">
    <name type="scientific">Halteria grandinella</name>
    <dbReference type="NCBI Taxonomy" id="5974"/>
    <lineage>
        <taxon>Eukaryota</taxon>
        <taxon>Sar</taxon>
        <taxon>Alveolata</taxon>
        <taxon>Ciliophora</taxon>
        <taxon>Intramacronucleata</taxon>
        <taxon>Spirotrichea</taxon>
        <taxon>Stichotrichia</taxon>
        <taxon>Sporadotrichida</taxon>
        <taxon>Halteriidae</taxon>
        <taxon>Halteria</taxon>
    </lineage>
</organism>
<gene>
    <name evidence="2" type="ORF">FGO68_gene313</name>
</gene>
<dbReference type="AlphaFoldDB" id="A0A8J8P3M4"/>
<accession>A0A8J8P3M4</accession>
<protein>
    <recommendedName>
        <fullName evidence="4">Transmembrane protein</fullName>
    </recommendedName>
</protein>
<dbReference type="EMBL" id="RRYP01001999">
    <property type="protein sequence ID" value="TNV85240.1"/>
    <property type="molecule type" value="Genomic_DNA"/>
</dbReference>
<evidence type="ECO:0000313" key="2">
    <source>
        <dbReference type="EMBL" id="TNV85240.1"/>
    </source>
</evidence>
<feature type="transmembrane region" description="Helical" evidence="1">
    <location>
        <begin position="12"/>
        <end position="36"/>
    </location>
</feature>
<proteinExistence type="predicted"/>
<evidence type="ECO:0000256" key="1">
    <source>
        <dbReference type="SAM" id="Phobius"/>
    </source>
</evidence>
<comment type="caution">
    <text evidence="2">The sequence shown here is derived from an EMBL/GenBank/DDBJ whole genome shotgun (WGS) entry which is preliminary data.</text>
</comment>
<keyword evidence="1" id="KW-1133">Transmembrane helix</keyword>
<keyword evidence="1" id="KW-0472">Membrane</keyword>
<sequence length="117" mass="13792">MLRIPNLIIKAFYSLSVIINYILCAIILRLLVILLFRKFQLQFQFFQAFPRQSLIYFHLSFKIQLIEQGLFLIPNMFNDKQLQSVLSISFLKKFLGLSLSKHMKCIAFIICINPCFP</sequence>
<dbReference type="Proteomes" id="UP000785679">
    <property type="component" value="Unassembled WGS sequence"/>
</dbReference>
<keyword evidence="3" id="KW-1185">Reference proteome</keyword>
<evidence type="ECO:0008006" key="4">
    <source>
        <dbReference type="Google" id="ProtNLM"/>
    </source>
</evidence>
<keyword evidence="1" id="KW-0812">Transmembrane</keyword>
<reference evidence="2" key="1">
    <citation type="submission" date="2019-06" db="EMBL/GenBank/DDBJ databases">
        <authorList>
            <person name="Zheng W."/>
        </authorList>
    </citation>
    <scope>NUCLEOTIDE SEQUENCE</scope>
    <source>
        <strain evidence="2">QDHG01</strain>
    </source>
</reference>